<reference evidence="1 2" key="1">
    <citation type="submission" date="2024-01" db="EMBL/GenBank/DDBJ databases">
        <title>Genome assemblies of Stephania.</title>
        <authorList>
            <person name="Yang L."/>
        </authorList>
    </citation>
    <scope>NUCLEOTIDE SEQUENCE [LARGE SCALE GENOMIC DNA]</scope>
    <source>
        <strain evidence="1">YNDBR</strain>
        <tissue evidence="1">Leaf</tissue>
    </source>
</reference>
<evidence type="ECO:0000313" key="2">
    <source>
        <dbReference type="Proteomes" id="UP001420932"/>
    </source>
</evidence>
<sequence length="79" mass="8850">MKVEFLGGIDLSQRCSYEFGREPHGMCEFANEKRQQCDPESLENPSVPLWEKSGTRRAKMAKEGVSQLIEEGQCGRGDG</sequence>
<accession>A0AAP0HZR8</accession>
<gene>
    <name evidence="1" type="ORF">Syun_023589</name>
</gene>
<keyword evidence="2" id="KW-1185">Reference proteome</keyword>
<proteinExistence type="predicted"/>
<dbReference type="Proteomes" id="UP001420932">
    <property type="component" value="Unassembled WGS sequence"/>
</dbReference>
<name>A0AAP0HZR8_9MAGN</name>
<dbReference type="EMBL" id="JBBNAF010000010">
    <property type="protein sequence ID" value="KAK9107578.1"/>
    <property type="molecule type" value="Genomic_DNA"/>
</dbReference>
<dbReference type="AlphaFoldDB" id="A0AAP0HZR8"/>
<protein>
    <submittedName>
        <fullName evidence="1">Uncharacterized protein</fullName>
    </submittedName>
</protein>
<comment type="caution">
    <text evidence="1">The sequence shown here is derived from an EMBL/GenBank/DDBJ whole genome shotgun (WGS) entry which is preliminary data.</text>
</comment>
<evidence type="ECO:0000313" key="1">
    <source>
        <dbReference type="EMBL" id="KAK9107578.1"/>
    </source>
</evidence>
<organism evidence="1 2">
    <name type="scientific">Stephania yunnanensis</name>
    <dbReference type="NCBI Taxonomy" id="152371"/>
    <lineage>
        <taxon>Eukaryota</taxon>
        <taxon>Viridiplantae</taxon>
        <taxon>Streptophyta</taxon>
        <taxon>Embryophyta</taxon>
        <taxon>Tracheophyta</taxon>
        <taxon>Spermatophyta</taxon>
        <taxon>Magnoliopsida</taxon>
        <taxon>Ranunculales</taxon>
        <taxon>Menispermaceae</taxon>
        <taxon>Menispermoideae</taxon>
        <taxon>Cissampelideae</taxon>
        <taxon>Stephania</taxon>
    </lineage>
</organism>